<dbReference type="RefSeq" id="WP_156676205.1">
    <property type="nucleotide sequence ID" value="NZ_CACRUL010000001.1"/>
</dbReference>
<protein>
    <submittedName>
        <fullName evidence="1">Uncharacterized protein</fullName>
    </submittedName>
</protein>
<dbReference type="AlphaFoldDB" id="A0A6N2YIE8"/>
<reference evidence="1" key="1">
    <citation type="submission" date="2019-11" db="EMBL/GenBank/DDBJ databases">
        <authorList>
            <person name="Feng L."/>
        </authorList>
    </citation>
    <scope>NUCLEOTIDE SEQUENCE</scope>
    <source>
        <strain evidence="1">SrubneriLFYP117</strain>
    </source>
</reference>
<sequence>MKLQYFELDKPYVENQQRIEELMDSAMLTYEEARVEDYRQNWKDQRRAFVYESKCMTSMVERLFKPVVTQDCWKIIVECVDTISNPAIMNLLGVYTVQVLFDFSSYESSSPLEQKKMLSEALLKGVKRVFQELSIPCSLIEDVVNEIEKNDYENSWEWKRKKIQSTTYSIQVEHQLNKVDLFWKIEHKDKNIRQLIQSCPAHEMDYGAKLGKLEAKGNFLYLLDKQNEVVSKLEFENIAERTQKN</sequence>
<name>A0A6N2YIE8_STROR</name>
<evidence type="ECO:0000313" key="1">
    <source>
        <dbReference type="EMBL" id="VYT65837.1"/>
    </source>
</evidence>
<gene>
    <name evidence="1" type="ORF">SRLFYP117_00116</name>
</gene>
<proteinExistence type="predicted"/>
<organism evidence="1">
    <name type="scientific">Streptococcus oralis</name>
    <dbReference type="NCBI Taxonomy" id="1303"/>
    <lineage>
        <taxon>Bacteria</taxon>
        <taxon>Bacillati</taxon>
        <taxon>Bacillota</taxon>
        <taxon>Bacilli</taxon>
        <taxon>Lactobacillales</taxon>
        <taxon>Streptococcaceae</taxon>
        <taxon>Streptococcus</taxon>
    </lineage>
</organism>
<dbReference type="EMBL" id="CACRUL010000001">
    <property type="protein sequence ID" value="VYT65837.1"/>
    <property type="molecule type" value="Genomic_DNA"/>
</dbReference>
<accession>A0A6N2YIE8</accession>